<proteinExistence type="predicted"/>
<keyword evidence="1" id="KW-0808">Transferase</keyword>
<dbReference type="InterPro" id="IPR006674">
    <property type="entry name" value="HD_domain"/>
</dbReference>
<keyword evidence="2" id="KW-0547">Nucleotide-binding</keyword>
<dbReference type="InterPro" id="IPR002646">
    <property type="entry name" value="PolA_pol_head_dom"/>
</dbReference>
<dbReference type="GO" id="GO:0000166">
    <property type="term" value="F:nucleotide binding"/>
    <property type="evidence" value="ECO:0007669"/>
    <property type="project" value="UniProtKB-KW"/>
</dbReference>
<dbReference type="Pfam" id="PF12627">
    <property type="entry name" value="PolyA_pol_RNAbd"/>
    <property type="match status" value="1"/>
</dbReference>
<evidence type="ECO:0000259" key="7">
    <source>
        <dbReference type="Pfam" id="PF12627"/>
    </source>
</evidence>
<dbReference type="CDD" id="cd05398">
    <property type="entry name" value="NT_ClassII-CCAase"/>
    <property type="match status" value="1"/>
</dbReference>
<dbReference type="InterPro" id="IPR032828">
    <property type="entry name" value="PolyA_RNA-bd"/>
</dbReference>
<dbReference type="Gene3D" id="1.10.3090.10">
    <property type="entry name" value="cca-adding enzyme, domain 2"/>
    <property type="match status" value="1"/>
</dbReference>
<dbReference type="PANTHER" id="PTHR13734:SF5">
    <property type="entry name" value="CCA TRNA NUCLEOTIDYLTRANSFERASE, MITOCHONDRIAL"/>
    <property type="match status" value="1"/>
</dbReference>
<evidence type="ECO:0000256" key="2">
    <source>
        <dbReference type="ARBA" id="ARBA00022741"/>
    </source>
</evidence>
<feature type="non-terminal residue" evidence="8">
    <location>
        <position position="1"/>
    </location>
</feature>
<evidence type="ECO:0008006" key="9">
    <source>
        <dbReference type="Google" id="ProtNLM"/>
    </source>
</evidence>
<dbReference type="GO" id="GO:0016779">
    <property type="term" value="F:nucleotidyltransferase activity"/>
    <property type="evidence" value="ECO:0007669"/>
    <property type="project" value="InterPro"/>
</dbReference>
<evidence type="ECO:0000259" key="5">
    <source>
        <dbReference type="Pfam" id="PF01743"/>
    </source>
</evidence>
<reference evidence="8" key="1">
    <citation type="journal article" date="2015" name="Nature">
        <title>Complex archaea that bridge the gap between prokaryotes and eukaryotes.</title>
        <authorList>
            <person name="Spang A."/>
            <person name="Saw J.H."/>
            <person name="Jorgensen S.L."/>
            <person name="Zaremba-Niedzwiedzka K."/>
            <person name="Martijn J."/>
            <person name="Lind A.E."/>
            <person name="van Eijk R."/>
            <person name="Schleper C."/>
            <person name="Guy L."/>
            <person name="Ettema T.J."/>
        </authorList>
    </citation>
    <scope>NUCLEOTIDE SEQUENCE</scope>
</reference>
<sequence length="669" mass="76106">NSVPGISFPNKRLSYTIQPKTAQGIIGKYFDIILTPKENNIFEFLRQVKKDMNLNVQMRVAGGWVRDKLLGKESDDIDIAVDMPGYDLARIISEAAVRYNINHVDRAYRVSLEKSNTSTGSQSDDLMVGAVNLFGQKIEFVPMRTEHYPDPNSRTPQITTTSDPKEDVKRRDLTINALYYNVDTGQIEDFVGGREDLGLGGGQIRLKTPDEAYKTFEEDPLRLLRVLRFYSRYPNSVVDPSIVEAMKDPNIHKSYKRKVASERAGPEIMKMMMGEDPVKSLSLLFDSNLYKTVFNVPAMENIHADGIHMDQQSPHHEFDLMNHTLEVVSNLNNIMKENGQDDHLRGIANISAMFHDFGKMAEDIQQPHETKDHMTYHGHEDASLKIVKQILKRMSLPEDDKNMIEKIVELHMASMGDQKMKISRLIARSRRKGGEENYPGYKDVWKILEWHNQADAMSSRPDNYNPLEYQERFNQVQDYVDSFKEKGPSSVLNGNDLMQMFPKLEPKTGFIPAFQDILAHELDIQNRGDLAGSTELKQQAANALNNYLVANPLVLQQFQGDRMAKNWFKRIKKSQVLPGIGGDKEVSSIDYKEEGIVTGLKPAKCPYSNGMKIRDRRKGLAVPQEYGRIVNVDNDEITIQWYDSENKAKNKQKIKTDDTVALSAIVAEG</sequence>
<feature type="compositionally biased region" description="Polar residues" evidence="4">
    <location>
        <begin position="152"/>
        <end position="162"/>
    </location>
</feature>
<feature type="domain" description="HD" evidence="6">
    <location>
        <begin position="322"/>
        <end position="416"/>
    </location>
</feature>
<dbReference type="InterPro" id="IPR043519">
    <property type="entry name" value="NT_sf"/>
</dbReference>
<comment type="caution">
    <text evidence="8">The sequence shown here is derived from an EMBL/GenBank/DDBJ whole genome shotgun (WGS) entry which is preliminary data.</text>
</comment>
<gene>
    <name evidence="8" type="ORF">LCGC14_1546890</name>
</gene>
<name>A0A0F9IRD0_9ZZZZ</name>
<evidence type="ECO:0000256" key="4">
    <source>
        <dbReference type="SAM" id="MobiDB-lite"/>
    </source>
</evidence>
<dbReference type="Pfam" id="PF01743">
    <property type="entry name" value="PolyA_pol"/>
    <property type="match status" value="1"/>
</dbReference>
<evidence type="ECO:0000259" key="6">
    <source>
        <dbReference type="Pfam" id="PF01966"/>
    </source>
</evidence>
<dbReference type="GO" id="GO:0003723">
    <property type="term" value="F:RNA binding"/>
    <property type="evidence" value="ECO:0007669"/>
    <property type="project" value="UniProtKB-KW"/>
</dbReference>
<evidence type="ECO:0000313" key="8">
    <source>
        <dbReference type="EMBL" id="KKM59934.1"/>
    </source>
</evidence>
<feature type="region of interest" description="Disordered" evidence="4">
    <location>
        <begin position="145"/>
        <end position="167"/>
    </location>
</feature>
<dbReference type="GO" id="GO:0001680">
    <property type="term" value="P:tRNA 3'-terminal CCA addition"/>
    <property type="evidence" value="ECO:0007669"/>
    <property type="project" value="TreeGrafter"/>
</dbReference>
<dbReference type="SUPFAM" id="SSF81301">
    <property type="entry name" value="Nucleotidyltransferase"/>
    <property type="match status" value="1"/>
</dbReference>
<dbReference type="SUPFAM" id="SSF81891">
    <property type="entry name" value="Poly A polymerase C-terminal region-like"/>
    <property type="match status" value="1"/>
</dbReference>
<accession>A0A0F9IRD0</accession>
<dbReference type="PANTHER" id="PTHR13734">
    <property type="entry name" value="TRNA-NUCLEOTIDYLTRANSFERASE"/>
    <property type="match status" value="1"/>
</dbReference>
<organism evidence="8">
    <name type="scientific">marine sediment metagenome</name>
    <dbReference type="NCBI Taxonomy" id="412755"/>
    <lineage>
        <taxon>unclassified sequences</taxon>
        <taxon>metagenomes</taxon>
        <taxon>ecological metagenomes</taxon>
    </lineage>
</organism>
<dbReference type="Gene3D" id="3.30.460.10">
    <property type="entry name" value="Beta Polymerase, domain 2"/>
    <property type="match status" value="1"/>
</dbReference>
<dbReference type="Pfam" id="PF01966">
    <property type="entry name" value="HD"/>
    <property type="match status" value="1"/>
</dbReference>
<dbReference type="AlphaFoldDB" id="A0A0F9IRD0"/>
<feature type="domain" description="tRNA nucleotidyltransferase/poly(A) polymerase RNA and SrmB- binding" evidence="7">
    <location>
        <begin position="257"/>
        <end position="299"/>
    </location>
</feature>
<dbReference type="EMBL" id="LAZR01011771">
    <property type="protein sequence ID" value="KKM59934.1"/>
    <property type="molecule type" value="Genomic_DNA"/>
</dbReference>
<evidence type="ECO:0000256" key="3">
    <source>
        <dbReference type="ARBA" id="ARBA00022884"/>
    </source>
</evidence>
<keyword evidence="3" id="KW-0694">RNA-binding</keyword>
<evidence type="ECO:0000256" key="1">
    <source>
        <dbReference type="ARBA" id="ARBA00022679"/>
    </source>
</evidence>
<feature type="domain" description="Poly A polymerase head" evidence="5">
    <location>
        <begin position="59"/>
        <end position="197"/>
    </location>
</feature>
<protein>
    <recommendedName>
        <fullName evidence="9">HD domain-containing protein</fullName>
    </recommendedName>
</protein>